<dbReference type="Proteomes" id="UP001321481">
    <property type="component" value="Unassembled WGS sequence"/>
</dbReference>
<proteinExistence type="predicted"/>
<accession>A0ABT6ZGP9</accession>
<protein>
    <submittedName>
        <fullName evidence="1">Uncharacterized protein</fullName>
    </submittedName>
</protein>
<evidence type="ECO:0000313" key="2">
    <source>
        <dbReference type="Proteomes" id="UP001321481"/>
    </source>
</evidence>
<organism evidence="1 2">
    <name type="scientific">Microbacterium dauci</name>
    <dbReference type="NCBI Taxonomy" id="3048008"/>
    <lineage>
        <taxon>Bacteria</taxon>
        <taxon>Bacillati</taxon>
        <taxon>Actinomycetota</taxon>
        <taxon>Actinomycetes</taxon>
        <taxon>Micrococcales</taxon>
        <taxon>Microbacteriaceae</taxon>
        <taxon>Microbacterium</taxon>
    </lineage>
</organism>
<comment type="caution">
    <text evidence="1">The sequence shown here is derived from an EMBL/GenBank/DDBJ whole genome shotgun (WGS) entry which is preliminary data.</text>
</comment>
<sequence length="86" mass="9757">MTDENRPTAAQVNVTDDLARLRDDVKFEQLLAVSIRDLDMLNEVHHVAGALDALVRRDEAWTESAEAFVVESRVVLAGVQKRREQR</sequence>
<gene>
    <name evidence="1" type="ORF">QNI14_12825</name>
</gene>
<dbReference type="RefSeq" id="WP_283717009.1">
    <property type="nucleotide sequence ID" value="NZ_JASJND010000007.1"/>
</dbReference>
<keyword evidence="2" id="KW-1185">Reference proteome</keyword>
<dbReference type="EMBL" id="JASJND010000007">
    <property type="protein sequence ID" value="MDJ1115332.1"/>
    <property type="molecule type" value="Genomic_DNA"/>
</dbReference>
<evidence type="ECO:0000313" key="1">
    <source>
        <dbReference type="EMBL" id="MDJ1115332.1"/>
    </source>
</evidence>
<name>A0ABT6ZGP9_9MICO</name>
<reference evidence="1 2" key="1">
    <citation type="submission" date="2023-05" db="EMBL/GenBank/DDBJ databases">
        <title>Microbacterium dauci sp.nov., Isolated from Carrot Rhizosphere Soil.</title>
        <authorList>
            <person name="Xiao Z."/>
            <person name="Zheng J."/>
        </authorList>
    </citation>
    <scope>NUCLEOTIDE SEQUENCE [LARGE SCALE GENOMIC DNA]</scope>
    <source>
        <strain evidence="1 2">LX3-4</strain>
    </source>
</reference>